<sequence>MPQLLYSEINLFCIILLVIVLQQMQRVFTEDSVWSIFIKTVVIGIVTMALDLLWGLMDSGYIQVSYQMSAVIKGLYFSGAGLMAFLWFLFSESSQQSTWVNKPEKKWLCAIPWFVFVLLSLLSVQTGWLFYIDETGRYQKGNLLLLQLMLSYGYIIVTSVRAFGKSLQKEKYALRARYRALASFVIFPLLGSVAQIFSPNTPLLCMGITLAVLQVFLDFQGQLVSTDSLTKLNNRNQLFEHLARKIRSYDQELYLFIMDIDRFKSINDRYGHIQGDVALVHVARVLQDVGNRNNCFIARYGGDEFVMVGEFPNEAKAQGLCDQIGMALKAKAECLPFPISVSIGYACFTPRYSYIPDFIAKADRALYAAKARRQ</sequence>
<feature type="transmembrane region" description="Helical" evidence="1">
    <location>
        <begin position="36"/>
        <end position="56"/>
    </location>
</feature>
<dbReference type="Proteomes" id="UP000199394">
    <property type="component" value="Unassembled WGS sequence"/>
</dbReference>
<dbReference type="Gene3D" id="3.30.70.270">
    <property type="match status" value="1"/>
</dbReference>
<name>A0A1H4BGE6_9FIRM</name>
<dbReference type="RefSeq" id="WP_090307249.1">
    <property type="nucleotide sequence ID" value="NZ_FNRK01000011.1"/>
</dbReference>
<gene>
    <name evidence="3" type="ORF">SAMN04515656_11166</name>
</gene>
<dbReference type="STRING" id="81409.SAMN04515656_11166"/>
<dbReference type="GO" id="GO:0052621">
    <property type="term" value="F:diguanylate cyclase activity"/>
    <property type="evidence" value="ECO:0007669"/>
    <property type="project" value="TreeGrafter"/>
</dbReference>
<keyword evidence="1" id="KW-0812">Transmembrane</keyword>
<dbReference type="NCBIfam" id="TIGR00254">
    <property type="entry name" value="GGDEF"/>
    <property type="match status" value="1"/>
</dbReference>
<organism evidence="3 4">
    <name type="scientific">Eubacterium aggregans</name>
    <dbReference type="NCBI Taxonomy" id="81409"/>
    <lineage>
        <taxon>Bacteria</taxon>
        <taxon>Bacillati</taxon>
        <taxon>Bacillota</taxon>
        <taxon>Clostridia</taxon>
        <taxon>Eubacteriales</taxon>
        <taxon>Eubacteriaceae</taxon>
        <taxon>Eubacterium</taxon>
    </lineage>
</organism>
<feature type="transmembrane region" description="Helical" evidence="1">
    <location>
        <begin position="111"/>
        <end position="132"/>
    </location>
</feature>
<evidence type="ECO:0000259" key="2">
    <source>
        <dbReference type="PROSITE" id="PS50887"/>
    </source>
</evidence>
<dbReference type="AlphaFoldDB" id="A0A1H4BGE6"/>
<dbReference type="SUPFAM" id="SSF55073">
    <property type="entry name" value="Nucleotide cyclase"/>
    <property type="match status" value="1"/>
</dbReference>
<dbReference type="Pfam" id="PF00990">
    <property type="entry name" value="GGDEF"/>
    <property type="match status" value="1"/>
</dbReference>
<dbReference type="OrthoDB" id="9804955at2"/>
<dbReference type="PROSITE" id="PS50887">
    <property type="entry name" value="GGDEF"/>
    <property type="match status" value="1"/>
</dbReference>
<dbReference type="InterPro" id="IPR000160">
    <property type="entry name" value="GGDEF_dom"/>
</dbReference>
<accession>A0A1H4BGE6</accession>
<reference evidence="3 4" key="1">
    <citation type="submission" date="2016-10" db="EMBL/GenBank/DDBJ databases">
        <authorList>
            <person name="de Groot N.N."/>
        </authorList>
    </citation>
    <scope>NUCLEOTIDE SEQUENCE [LARGE SCALE GENOMIC DNA]</scope>
    <source>
        <strain evidence="3 4">SR12</strain>
    </source>
</reference>
<dbReference type="SMART" id="SM00267">
    <property type="entry name" value="GGDEF"/>
    <property type="match status" value="1"/>
</dbReference>
<feature type="domain" description="GGDEF" evidence="2">
    <location>
        <begin position="251"/>
        <end position="374"/>
    </location>
</feature>
<dbReference type="InterPro" id="IPR050469">
    <property type="entry name" value="Diguanylate_Cyclase"/>
</dbReference>
<evidence type="ECO:0000256" key="1">
    <source>
        <dbReference type="SAM" id="Phobius"/>
    </source>
</evidence>
<dbReference type="PANTHER" id="PTHR45138:SF9">
    <property type="entry name" value="DIGUANYLATE CYCLASE DGCM-RELATED"/>
    <property type="match status" value="1"/>
</dbReference>
<feature type="transmembrane region" description="Helical" evidence="1">
    <location>
        <begin position="176"/>
        <end position="197"/>
    </location>
</feature>
<keyword evidence="4" id="KW-1185">Reference proteome</keyword>
<dbReference type="InterPro" id="IPR029787">
    <property type="entry name" value="Nucleotide_cyclase"/>
</dbReference>
<feature type="transmembrane region" description="Helical" evidence="1">
    <location>
        <begin position="6"/>
        <end position="24"/>
    </location>
</feature>
<dbReference type="InterPro" id="IPR043128">
    <property type="entry name" value="Rev_trsase/Diguanyl_cyclase"/>
</dbReference>
<keyword evidence="1" id="KW-0472">Membrane</keyword>
<dbReference type="PANTHER" id="PTHR45138">
    <property type="entry name" value="REGULATORY COMPONENTS OF SENSORY TRANSDUCTION SYSTEM"/>
    <property type="match status" value="1"/>
</dbReference>
<dbReference type="CDD" id="cd01949">
    <property type="entry name" value="GGDEF"/>
    <property type="match status" value="1"/>
</dbReference>
<evidence type="ECO:0000313" key="4">
    <source>
        <dbReference type="Proteomes" id="UP000199394"/>
    </source>
</evidence>
<protein>
    <submittedName>
        <fullName evidence="3">Diguanylate cyclase (GGDEF) domain-containing protein</fullName>
    </submittedName>
</protein>
<keyword evidence="1" id="KW-1133">Transmembrane helix</keyword>
<feature type="transmembrane region" description="Helical" evidence="1">
    <location>
        <begin position="144"/>
        <end position="164"/>
    </location>
</feature>
<evidence type="ECO:0000313" key="3">
    <source>
        <dbReference type="EMBL" id="SEA47233.1"/>
    </source>
</evidence>
<dbReference type="EMBL" id="FNRK01000011">
    <property type="protein sequence ID" value="SEA47233.1"/>
    <property type="molecule type" value="Genomic_DNA"/>
</dbReference>
<proteinExistence type="predicted"/>
<feature type="transmembrane region" description="Helical" evidence="1">
    <location>
        <begin position="68"/>
        <end position="90"/>
    </location>
</feature>